<keyword evidence="1" id="KW-1133">Transmembrane helix</keyword>
<dbReference type="CDD" id="cd20170">
    <property type="entry name" value="Peptidase_M90-like"/>
    <property type="match status" value="1"/>
</dbReference>
<dbReference type="Gene3D" id="1.10.472.150">
    <property type="entry name" value="Glucose-regulated metallo-peptidase M90, N-terminal domain"/>
    <property type="match status" value="1"/>
</dbReference>
<keyword evidence="1" id="KW-0472">Membrane</keyword>
<dbReference type="Pfam" id="PF06167">
    <property type="entry name" value="Peptidase_M90"/>
    <property type="match status" value="1"/>
</dbReference>
<reference evidence="3" key="1">
    <citation type="journal article" date="2019" name="Int. J. Syst. Evol. Microbiol.">
        <title>The Global Catalogue of Microorganisms (GCM) 10K type strain sequencing project: providing services to taxonomists for standard genome sequencing and annotation.</title>
        <authorList>
            <consortium name="The Broad Institute Genomics Platform"/>
            <consortium name="The Broad Institute Genome Sequencing Center for Infectious Disease"/>
            <person name="Wu L."/>
            <person name="Ma J."/>
        </authorList>
    </citation>
    <scope>NUCLEOTIDE SEQUENCE [LARGE SCALE GENOMIC DNA]</scope>
    <source>
        <strain evidence="3">KCTC 42255</strain>
    </source>
</reference>
<dbReference type="RefSeq" id="WP_379048734.1">
    <property type="nucleotide sequence ID" value="NZ_JBHULZ010000041.1"/>
</dbReference>
<protein>
    <submittedName>
        <fullName evidence="2">Zinc-dependent peptidase</fullName>
    </submittedName>
</protein>
<keyword evidence="1" id="KW-0812">Transmembrane</keyword>
<evidence type="ECO:0000313" key="3">
    <source>
        <dbReference type="Proteomes" id="UP001597357"/>
    </source>
</evidence>
<sequence>MEEEKINIYFLIIVLGALLIFFVLFLLGKIFSTIEYIYATRTNKPLFIHFYWPLRKLTPDQKQFISKRFSFYRQLNPRKQLFFDHRVSGFLKHKTFEGRSGFVITPEVELYVAATAVMLTFGMRRYKLPILQKILIYPEIYRSTITKQDHKGEFNPLLKTMVLSWKDFLLGFEHRSDNVNLGIHEFIHVIQINSYKESSISGDIFIDASKEIINKLKTDSYRNYVLHSKFFRNYAFTNEFEFIAVLVEHFIESPQHLKQEFPDLYIKIREMLNYRMNH</sequence>
<dbReference type="EMBL" id="JBHULZ010000041">
    <property type="protein sequence ID" value="MFD2698799.1"/>
    <property type="molecule type" value="Genomic_DNA"/>
</dbReference>
<proteinExistence type="predicted"/>
<accession>A0ABW5SGL3</accession>
<gene>
    <name evidence="2" type="ORF">ACFSQ0_12430</name>
</gene>
<dbReference type="PANTHER" id="PTHR30164:SF2">
    <property type="entry name" value="PROTEIN MTFA"/>
    <property type="match status" value="1"/>
</dbReference>
<organism evidence="2 3">
    <name type="scientific">Mesonia sediminis</name>
    <dbReference type="NCBI Taxonomy" id="1703946"/>
    <lineage>
        <taxon>Bacteria</taxon>
        <taxon>Pseudomonadati</taxon>
        <taxon>Bacteroidota</taxon>
        <taxon>Flavobacteriia</taxon>
        <taxon>Flavobacteriales</taxon>
        <taxon>Flavobacteriaceae</taxon>
        <taxon>Mesonia</taxon>
    </lineage>
</organism>
<dbReference type="PANTHER" id="PTHR30164">
    <property type="entry name" value="MTFA PEPTIDASE"/>
    <property type="match status" value="1"/>
</dbReference>
<dbReference type="SUPFAM" id="SSF55486">
    <property type="entry name" value="Metalloproteases ('zincins'), catalytic domain"/>
    <property type="match status" value="1"/>
</dbReference>
<name>A0ABW5SGL3_9FLAO</name>
<comment type="caution">
    <text evidence="2">The sequence shown here is derived from an EMBL/GenBank/DDBJ whole genome shotgun (WGS) entry which is preliminary data.</text>
</comment>
<feature type="transmembrane region" description="Helical" evidence="1">
    <location>
        <begin position="6"/>
        <end position="27"/>
    </location>
</feature>
<dbReference type="Proteomes" id="UP001597357">
    <property type="component" value="Unassembled WGS sequence"/>
</dbReference>
<keyword evidence="3" id="KW-1185">Reference proteome</keyword>
<dbReference type="InterPro" id="IPR042252">
    <property type="entry name" value="MtfA_N"/>
</dbReference>
<evidence type="ECO:0000313" key="2">
    <source>
        <dbReference type="EMBL" id="MFD2698799.1"/>
    </source>
</evidence>
<evidence type="ECO:0000256" key="1">
    <source>
        <dbReference type="SAM" id="Phobius"/>
    </source>
</evidence>
<dbReference type="InterPro" id="IPR010384">
    <property type="entry name" value="MtfA_fam"/>
</dbReference>